<dbReference type="SMART" id="SM00368">
    <property type="entry name" value="LRR_RI"/>
    <property type="match status" value="2"/>
</dbReference>
<keyword evidence="1" id="KW-0343">GTPase activation</keyword>
<dbReference type="GO" id="GO:0005634">
    <property type="term" value="C:nucleus"/>
    <property type="evidence" value="ECO:0007669"/>
    <property type="project" value="TreeGrafter"/>
</dbReference>
<gene>
    <name evidence="5" type="ORF">CLEP1334_LOCUS7827</name>
</gene>
<dbReference type="SUPFAM" id="SSF52047">
    <property type="entry name" value="RNI-like"/>
    <property type="match status" value="1"/>
</dbReference>
<dbReference type="GO" id="GO:0031267">
    <property type="term" value="F:small GTPase binding"/>
    <property type="evidence" value="ECO:0007669"/>
    <property type="project" value="TreeGrafter"/>
</dbReference>
<dbReference type="AlphaFoldDB" id="A0A7S0IUZ8"/>
<evidence type="ECO:0000313" key="5">
    <source>
        <dbReference type="EMBL" id="CAD8532572.1"/>
    </source>
</evidence>
<feature type="region of interest" description="Disordered" evidence="4">
    <location>
        <begin position="266"/>
        <end position="288"/>
    </location>
</feature>
<dbReference type="InterPro" id="IPR027038">
    <property type="entry name" value="RanGap"/>
</dbReference>
<evidence type="ECO:0000256" key="3">
    <source>
        <dbReference type="ARBA" id="ARBA00022737"/>
    </source>
</evidence>
<organism evidence="5">
    <name type="scientific">Calcidiscus leptoporus</name>
    <dbReference type="NCBI Taxonomy" id="127549"/>
    <lineage>
        <taxon>Eukaryota</taxon>
        <taxon>Haptista</taxon>
        <taxon>Haptophyta</taxon>
        <taxon>Prymnesiophyceae</taxon>
        <taxon>Coccolithales</taxon>
        <taxon>Calcidiscaceae</taxon>
        <taxon>Calcidiscus</taxon>
    </lineage>
</organism>
<dbReference type="Gene3D" id="3.80.10.10">
    <property type="entry name" value="Ribonuclease Inhibitor"/>
    <property type="match status" value="1"/>
</dbReference>
<dbReference type="Pfam" id="PF13516">
    <property type="entry name" value="LRR_6"/>
    <property type="match status" value="2"/>
</dbReference>
<keyword evidence="3" id="KW-0677">Repeat</keyword>
<protein>
    <submittedName>
        <fullName evidence="5">Uncharacterized protein</fullName>
    </submittedName>
</protein>
<reference evidence="5" key="1">
    <citation type="submission" date="2021-01" db="EMBL/GenBank/DDBJ databases">
        <authorList>
            <person name="Corre E."/>
            <person name="Pelletier E."/>
            <person name="Niang G."/>
            <person name="Scheremetjew M."/>
            <person name="Finn R."/>
            <person name="Kale V."/>
            <person name="Holt S."/>
            <person name="Cochrane G."/>
            <person name="Meng A."/>
            <person name="Brown T."/>
            <person name="Cohen L."/>
        </authorList>
    </citation>
    <scope>NUCLEOTIDE SEQUENCE</scope>
    <source>
        <strain evidence="5">RCC1130</strain>
    </source>
</reference>
<dbReference type="InterPro" id="IPR001611">
    <property type="entry name" value="Leu-rich_rpt"/>
</dbReference>
<sequence length="288" mass="31053">MQKNGIDALGARGLSEALARHTSLAVLHLNGNHVGAEGAEALARALSLNSTLETLGLRSNNLRDAGAVALARGLRSATSRLSTLCVALNGVHPDTMKAFARTMEENKSLTDLDLAAHEPALRRAAFTQVESALRLNRHASRQPARHPGYHHPPREACRTAERTEHCSPPPPLASLAARQPSPGTTLAARNVEGVSAIGDVAELLAGCQLDQAQLEAACKWCRETGVTSMRTLIELRLENAFVAALQLKQGHRLRLLARLRPLRAPARLTPEQRRTHHSPLNRPTSVVP</sequence>
<accession>A0A7S0IUZ8</accession>
<name>A0A7S0IUZ8_9EUKA</name>
<dbReference type="InterPro" id="IPR032675">
    <property type="entry name" value="LRR_dom_sf"/>
</dbReference>
<dbReference type="PANTHER" id="PTHR24113">
    <property type="entry name" value="RAN GTPASE-ACTIVATING PROTEIN 1"/>
    <property type="match status" value="1"/>
</dbReference>
<proteinExistence type="predicted"/>
<evidence type="ECO:0000256" key="2">
    <source>
        <dbReference type="ARBA" id="ARBA00022614"/>
    </source>
</evidence>
<evidence type="ECO:0000256" key="1">
    <source>
        <dbReference type="ARBA" id="ARBA00022468"/>
    </source>
</evidence>
<dbReference type="GO" id="GO:0005096">
    <property type="term" value="F:GTPase activator activity"/>
    <property type="evidence" value="ECO:0007669"/>
    <property type="project" value="UniProtKB-KW"/>
</dbReference>
<dbReference type="GO" id="GO:0005829">
    <property type="term" value="C:cytosol"/>
    <property type="evidence" value="ECO:0007669"/>
    <property type="project" value="TreeGrafter"/>
</dbReference>
<keyword evidence="2" id="KW-0433">Leucine-rich repeat</keyword>
<evidence type="ECO:0000256" key="4">
    <source>
        <dbReference type="SAM" id="MobiDB-lite"/>
    </source>
</evidence>
<dbReference type="GO" id="GO:0006913">
    <property type="term" value="P:nucleocytoplasmic transport"/>
    <property type="evidence" value="ECO:0007669"/>
    <property type="project" value="TreeGrafter"/>
</dbReference>
<dbReference type="GO" id="GO:0048471">
    <property type="term" value="C:perinuclear region of cytoplasm"/>
    <property type="evidence" value="ECO:0007669"/>
    <property type="project" value="TreeGrafter"/>
</dbReference>
<dbReference type="PANTHER" id="PTHR24113:SF12">
    <property type="entry name" value="RAN GTPASE-ACTIVATING PROTEIN 1"/>
    <property type="match status" value="1"/>
</dbReference>
<dbReference type="EMBL" id="HBER01015571">
    <property type="protein sequence ID" value="CAD8532572.1"/>
    <property type="molecule type" value="Transcribed_RNA"/>
</dbReference>